<feature type="region of interest" description="Disordered" evidence="16">
    <location>
        <begin position="134"/>
        <end position="157"/>
    </location>
</feature>
<feature type="disulfide bond" evidence="15">
    <location>
        <begin position="56"/>
        <end position="89"/>
    </location>
</feature>
<evidence type="ECO:0000256" key="11">
    <source>
        <dbReference type="ARBA" id="ARBA00023136"/>
    </source>
</evidence>
<keyword evidence="13" id="KW-0325">Glycoprotein</keyword>
<feature type="signal peptide" evidence="17">
    <location>
        <begin position="1"/>
        <end position="19"/>
    </location>
</feature>
<protein>
    <recommendedName>
        <fullName evidence="18">CFEM domain-containing protein</fullName>
    </recommendedName>
</protein>
<evidence type="ECO:0000256" key="4">
    <source>
        <dbReference type="ARBA" id="ARBA00022475"/>
    </source>
</evidence>
<keyword evidence="6 15" id="KW-0349">Heme</keyword>
<keyword evidence="11" id="KW-0472">Membrane</keyword>
<dbReference type="Proteomes" id="UP001498476">
    <property type="component" value="Unassembled WGS sequence"/>
</dbReference>
<keyword evidence="9 17" id="KW-0732">Signal</keyword>
<feature type="disulfide bond" evidence="15">
    <location>
        <begin position="47"/>
        <end position="54"/>
    </location>
</feature>
<comment type="subcellular location">
    <subcellularLocation>
        <location evidence="1">Cell membrane</location>
        <topology evidence="1">Lipid-anchor</topology>
        <topology evidence="1">GPI-anchor</topology>
    </subcellularLocation>
    <subcellularLocation>
        <location evidence="2">Secreted</location>
    </subcellularLocation>
</comment>
<evidence type="ECO:0000256" key="5">
    <source>
        <dbReference type="ARBA" id="ARBA00022525"/>
    </source>
</evidence>
<evidence type="ECO:0000256" key="6">
    <source>
        <dbReference type="ARBA" id="ARBA00022617"/>
    </source>
</evidence>
<dbReference type="PROSITE" id="PS52012">
    <property type="entry name" value="CFEM"/>
    <property type="match status" value="1"/>
</dbReference>
<evidence type="ECO:0000259" key="18">
    <source>
        <dbReference type="PROSITE" id="PS52012"/>
    </source>
</evidence>
<evidence type="ECO:0000256" key="7">
    <source>
        <dbReference type="ARBA" id="ARBA00022622"/>
    </source>
</evidence>
<dbReference type="PANTHER" id="PTHR37928">
    <property type="entry name" value="CFEM DOMAIN PROTEIN (AFU_ORTHOLOGUE AFUA_6G14090)"/>
    <property type="match status" value="1"/>
</dbReference>
<evidence type="ECO:0000256" key="13">
    <source>
        <dbReference type="ARBA" id="ARBA00023180"/>
    </source>
</evidence>
<keyword evidence="7" id="KW-0336">GPI-anchor</keyword>
<evidence type="ECO:0000256" key="8">
    <source>
        <dbReference type="ARBA" id="ARBA00022723"/>
    </source>
</evidence>
<keyword evidence="8 15" id="KW-0479">Metal-binding</keyword>
<evidence type="ECO:0000256" key="9">
    <source>
        <dbReference type="ARBA" id="ARBA00022729"/>
    </source>
</evidence>
<keyword evidence="4" id="KW-1003">Cell membrane</keyword>
<evidence type="ECO:0000256" key="16">
    <source>
        <dbReference type="SAM" id="MobiDB-lite"/>
    </source>
</evidence>
<evidence type="ECO:0000256" key="2">
    <source>
        <dbReference type="ARBA" id="ARBA00004613"/>
    </source>
</evidence>
<evidence type="ECO:0000256" key="1">
    <source>
        <dbReference type="ARBA" id="ARBA00004609"/>
    </source>
</evidence>
<comment type="similarity">
    <text evidence="3">Belongs to the RBT5 family.</text>
</comment>
<dbReference type="InterPro" id="IPR051735">
    <property type="entry name" value="CFEM_domain"/>
</dbReference>
<name>A0ABR1HVE9_9HYPO</name>
<evidence type="ECO:0000256" key="10">
    <source>
        <dbReference type="ARBA" id="ARBA00023004"/>
    </source>
</evidence>
<keyword evidence="14" id="KW-0449">Lipoprotein</keyword>
<dbReference type="PANTHER" id="PTHR37928:SF2">
    <property type="entry name" value="GPI ANCHORED CFEM DOMAIN PROTEIN (AFU_ORTHOLOGUE AFUA_6G10580)"/>
    <property type="match status" value="1"/>
</dbReference>
<evidence type="ECO:0000256" key="14">
    <source>
        <dbReference type="ARBA" id="ARBA00023288"/>
    </source>
</evidence>
<comment type="caution">
    <text evidence="15">Lacks conserved residue(s) required for the propagation of feature annotation.</text>
</comment>
<proteinExistence type="inferred from homology"/>
<organism evidence="19 20">
    <name type="scientific">Neonectria punicea</name>
    <dbReference type="NCBI Taxonomy" id="979145"/>
    <lineage>
        <taxon>Eukaryota</taxon>
        <taxon>Fungi</taxon>
        <taxon>Dikarya</taxon>
        <taxon>Ascomycota</taxon>
        <taxon>Pezizomycotina</taxon>
        <taxon>Sordariomycetes</taxon>
        <taxon>Hypocreomycetidae</taxon>
        <taxon>Hypocreales</taxon>
        <taxon>Nectriaceae</taxon>
        <taxon>Neonectria</taxon>
    </lineage>
</organism>
<evidence type="ECO:0000256" key="17">
    <source>
        <dbReference type="SAM" id="SignalP"/>
    </source>
</evidence>
<comment type="caution">
    <text evidence="19">The sequence shown here is derived from an EMBL/GenBank/DDBJ whole genome shotgun (WGS) entry which is preliminary data.</text>
</comment>
<sequence length="191" mass="18376">MKSSIVSLVFVAGLVAGQANEIPSCAAREDVTSCITQYTTGDGIAGCGQLDIKCICSNSDFLDGIACCLDDACDDSGKAAAVKYAQQICSSSGVTVPDEVVCKDSASSKSASASASAIASSKSASESAASETASEASSSVSAATTTAEAAGSGTPSATETVATATVSTDAAAGLSSAGGLLGAVMAMLLAL</sequence>
<dbReference type="InterPro" id="IPR008427">
    <property type="entry name" value="Extracellular_membr_CFEM_dom"/>
</dbReference>
<dbReference type="EMBL" id="JAZAVJ010000002">
    <property type="protein sequence ID" value="KAK7424927.1"/>
    <property type="molecule type" value="Genomic_DNA"/>
</dbReference>
<keyword evidence="10 15" id="KW-0408">Iron</keyword>
<evidence type="ECO:0000256" key="3">
    <source>
        <dbReference type="ARBA" id="ARBA00010031"/>
    </source>
</evidence>
<keyword evidence="5" id="KW-0964">Secreted</keyword>
<reference evidence="19 20" key="1">
    <citation type="journal article" date="2025" name="Microbiol. Resour. Announc.">
        <title>Draft genome sequences for Neonectria magnoliae and Neonectria punicea, canker pathogens of Liriodendron tulipifera and Acer saccharum in West Virginia.</title>
        <authorList>
            <person name="Petronek H.M."/>
            <person name="Kasson M.T."/>
            <person name="Metheny A.M."/>
            <person name="Stauder C.M."/>
            <person name="Lovett B."/>
            <person name="Lynch S.C."/>
            <person name="Garnas J.R."/>
            <person name="Kasson L.R."/>
            <person name="Stajich J.E."/>
        </authorList>
    </citation>
    <scope>NUCLEOTIDE SEQUENCE [LARGE SCALE GENOMIC DNA]</scope>
    <source>
        <strain evidence="19 20">NRRL 64653</strain>
    </source>
</reference>
<accession>A0ABR1HVE9</accession>
<feature type="domain" description="CFEM" evidence="18">
    <location>
        <begin position="1"/>
        <end position="116"/>
    </location>
</feature>
<gene>
    <name evidence="19" type="ORF">QQX98_000203</name>
</gene>
<feature type="chain" id="PRO_5045989180" description="CFEM domain-containing protein" evidence="17">
    <location>
        <begin position="20"/>
        <end position="191"/>
    </location>
</feature>
<evidence type="ECO:0000256" key="15">
    <source>
        <dbReference type="PROSITE-ProRule" id="PRU01356"/>
    </source>
</evidence>
<feature type="binding site" description="axial binding residue" evidence="15">
    <location>
        <position position="51"/>
    </location>
    <ligand>
        <name>heme</name>
        <dbReference type="ChEBI" id="CHEBI:30413"/>
    </ligand>
    <ligandPart>
        <name>Fe</name>
        <dbReference type="ChEBI" id="CHEBI:18248"/>
    </ligandPart>
</feature>
<evidence type="ECO:0000313" key="20">
    <source>
        <dbReference type="Proteomes" id="UP001498476"/>
    </source>
</evidence>
<evidence type="ECO:0000313" key="19">
    <source>
        <dbReference type="EMBL" id="KAK7424927.1"/>
    </source>
</evidence>
<dbReference type="Pfam" id="PF05730">
    <property type="entry name" value="CFEM"/>
    <property type="match status" value="1"/>
</dbReference>
<evidence type="ECO:0000256" key="12">
    <source>
        <dbReference type="ARBA" id="ARBA00023157"/>
    </source>
</evidence>
<keyword evidence="12 15" id="KW-1015">Disulfide bond</keyword>
<keyword evidence="20" id="KW-1185">Reference proteome</keyword>